<feature type="transmembrane region" description="Helical" evidence="7">
    <location>
        <begin position="181"/>
        <end position="201"/>
    </location>
</feature>
<comment type="subcellular location">
    <subcellularLocation>
        <location evidence="1">Membrane</location>
        <topology evidence="1">Multi-pass membrane protein</topology>
    </subcellularLocation>
</comment>
<keyword evidence="5 7" id="KW-0472">Membrane</keyword>
<feature type="region of interest" description="Disordered" evidence="6">
    <location>
        <begin position="1"/>
        <end position="23"/>
    </location>
</feature>
<evidence type="ECO:0000256" key="6">
    <source>
        <dbReference type="SAM" id="MobiDB-lite"/>
    </source>
</evidence>
<evidence type="ECO:0000313" key="10">
    <source>
        <dbReference type="Proteomes" id="UP001056012"/>
    </source>
</evidence>
<keyword evidence="4 7" id="KW-1133">Transmembrane helix</keyword>
<name>A0A9Q8Z5Y5_CURCL</name>
<dbReference type="Proteomes" id="UP001056012">
    <property type="component" value="Chromosome 2"/>
</dbReference>
<organism evidence="9 10">
    <name type="scientific">Curvularia clavata</name>
    <dbReference type="NCBI Taxonomy" id="95742"/>
    <lineage>
        <taxon>Eukaryota</taxon>
        <taxon>Fungi</taxon>
        <taxon>Dikarya</taxon>
        <taxon>Ascomycota</taxon>
        <taxon>Pezizomycotina</taxon>
        <taxon>Dothideomycetes</taxon>
        <taxon>Pleosporomycetidae</taxon>
        <taxon>Pleosporales</taxon>
        <taxon>Pleosporineae</taxon>
        <taxon>Pleosporaceae</taxon>
        <taxon>Curvularia</taxon>
    </lineage>
</organism>
<evidence type="ECO:0000256" key="1">
    <source>
        <dbReference type="ARBA" id="ARBA00004141"/>
    </source>
</evidence>
<feature type="transmembrane region" description="Helical" evidence="7">
    <location>
        <begin position="35"/>
        <end position="61"/>
    </location>
</feature>
<feature type="transmembrane region" description="Helical" evidence="7">
    <location>
        <begin position="354"/>
        <end position="376"/>
    </location>
</feature>
<evidence type="ECO:0000256" key="7">
    <source>
        <dbReference type="SAM" id="Phobius"/>
    </source>
</evidence>
<dbReference type="Gene3D" id="1.20.1250.20">
    <property type="entry name" value="MFS general substrate transporter like domains"/>
    <property type="match status" value="1"/>
</dbReference>
<keyword evidence="2" id="KW-0813">Transport</keyword>
<evidence type="ECO:0000256" key="4">
    <source>
        <dbReference type="ARBA" id="ARBA00022989"/>
    </source>
</evidence>
<dbReference type="GO" id="GO:0005886">
    <property type="term" value="C:plasma membrane"/>
    <property type="evidence" value="ECO:0007669"/>
    <property type="project" value="TreeGrafter"/>
</dbReference>
<feature type="transmembrane region" description="Helical" evidence="7">
    <location>
        <begin position="98"/>
        <end position="119"/>
    </location>
</feature>
<proteinExistence type="predicted"/>
<keyword evidence="3 7" id="KW-0812">Transmembrane</keyword>
<feature type="transmembrane region" description="Helical" evidence="7">
    <location>
        <begin position="254"/>
        <end position="275"/>
    </location>
</feature>
<dbReference type="Pfam" id="PF07690">
    <property type="entry name" value="MFS_1"/>
    <property type="match status" value="1"/>
</dbReference>
<dbReference type="CDD" id="cd17502">
    <property type="entry name" value="MFS_Azr1_MDR_like"/>
    <property type="match status" value="1"/>
</dbReference>
<evidence type="ECO:0000259" key="8">
    <source>
        <dbReference type="PROSITE" id="PS50850"/>
    </source>
</evidence>
<sequence>MSAMETNTQSESKGPEESATSLTEAADDYPSGSRFFGLLVALMLTIFLVAMDMTIVATAIPRITQEFNSIPDIGWYGSAFFLTISSFAQLWGKGYTYFPLKWVIIAAIVVFEIGSLICVGRAICGAGGAGITNGCYTIIAFIARPESRPAYTGLLGATYGMASVIGPLVGGFFTTDVTWRWCFYINLPIGGFSLLVLTFFFKTPAAAKPKSASLREKALHADLPGVILSASCIVCFLLYLQWGGITKPWNSPDVIGCIVGSIVLFAAFACGQWYLGERAMMVPRLLLTRETIALALYNFFLAGSYFVFVYYLPIYFQSIGGLSAAASAVRNLPLIISSSIFGIVSGVLMTKFGYFHWFLWIGAALSALGGGLIYTLGIQLDTGKYVGFQLIAGTGAGLSLQVPVIVAQATTRPEDIAMRTAILLFFQTLGGAIFISVAQNMFANQLLQSVTNNNVGFDPQKILSVGADDLKSHFLAHELSDVFKAYLLGLRTTWILGIACASAAFIVTFGSRYRNILAPKAHLSGSKDGSYIEKASEDEAIV</sequence>
<feature type="transmembrane region" description="Helical" evidence="7">
    <location>
        <begin position="150"/>
        <end position="174"/>
    </location>
</feature>
<evidence type="ECO:0000313" key="9">
    <source>
        <dbReference type="EMBL" id="USP74923.1"/>
    </source>
</evidence>
<feature type="transmembrane region" description="Helical" evidence="7">
    <location>
        <begin position="492"/>
        <end position="510"/>
    </location>
</feature>
<dbReference type="EMBL" id="CP089275">
    <property type="protein sequence ID" value="USP74923.1"/>
    <property type="molecule type" value="Genomic_DNA"/>
</dbReference>
<gene>
    <name evidence="9" type="ORF">yc1106_02197</name>
</gene>
<dbReference type="InterPro" id="IPR011701">
    <property type="entry name" value="MFS"/>
</dbReference>
<dbReference type="SUPFAM" id="SSF103473">
    <property type="entry name" value="MFS general substrate transporter"/>
    <property type="match status" value="1"/>
</dbReference>
<keyword evidence="10" id="KW-1185">Reference proteome</keyword>
<feature type="transmembrane region" description="Helical" evidence="7">
    <location>
        <begin position="328"/>
        <end position="348"/>
    </location>
</feature>
<reference evidence="9" key="1">
    <citation type="submission" date="2021-12" db="EMBL/GenBank/DDBJ databases">
        <title>Curvularia clavata genome.</title>
        <authorList>
            <person name="Cao Y."/>
        </authorList>
    </citation>
    <scope>NUCLEOTIDE SEQUENCE</scope>
    <source>
        <strain evidence="9">Yc1106</strain>
    </source>
</reference>
<protein>
    <submittedName>
        <fullName evidence="9">MFS general substrate transporter</fullName>
    </submittedName>
</protein>
<dbReference type="FunFam" id="1.20.1250.20:FF:000196">
    <property type="entry name" value="MFS toxin efflux pump (AflT)"/>
    <property type="match status" value="1"/>
</dbReference>
<dbReference type="VEuPathDB" id="FungiDB:yc1106_02197"/>
<dbReference type="Gene3D" id="1.20.1720.10">
    <property type="entry name" value="Multidrug resistance protein D"/>
    <property type="match status" value="1"/>
</dbReference>
<dbReference type="GO" id="GO:0022857">
    <property type="term" value="F:transmembrane transporter activity"/>
    <property type="evidence" value="ECO:0007669"/>
    <property type="project" value="InterPro"/>
</dbReference>
<dbReference type="AlphaFoldDB" id="A0A9Q8Z5Y5"/>
<dbReference type="OrthoDB" id="10021397at2759"/>
<feature type="domain" description="Major facilitator superfamily (MFS) profile" evidence="8">
    <location>
        <begin position="38"/>
        <end position="515"/>
    </location>
</feature>
<dbReference type="PROSITE" id="PS50850">
    <property type="entry name" value="MFS"/>
    <property type="match status" value="1"/>
</dbReference>
<feature type="transmembrane region" description="Helical" evidence="7">
    <location>
        <begin position="221"/>
        <end position="242"/>
    </location>
</feature>
<dbReference type="PANTHER" id="PTHR23501:SF177">
    <property type="entry name" value="MAJOR FACILITATOR SUPERFAMILY (MFS) PROFILE DOMAIN-CONTAINING PROTEIN-RELATED"/>
    <property type="match status" value="1"/>
</dbReference>
<evidence type="ECO:0000256" key="2">
    <source>
        <dbReference type="ARBA" id="ARBA00022448"/>
    </source>
</evidence>
<feature type="transmembrane region" description="Helical" evidence="7">
    <location>
        <begin position="73"/>
        <end position="92"/>
    </location>
</feature>
<dbReference type="InterPro" id="IPR036259">
    <property type="entry name" value="MFS_trans_sf"/>
</dbReference>
<evidence type="ECO:0000256" key="3">
    <source>
        <dbReference type="ARBA" id="ARBA00022692"/>
    </source>
</evidence>
<evidence type="ECO:0000256" key="5">
    <source>
        <dbReference type="ARBA" id="ARBA00023136"/>
    </source>
</evidence>
<feature type="transmembrane region" description="Helical" evidence="7">
    <location>
        <begin position="295"/>
        <end position="316"/>
    </location>
</feature>
<dbReference type="PANTHER" id="PTHR23501">
    <property type="entry name" value="MAJOR FACILITATOR SUPERFAMILY"/>
    <property type="match status" value="1"/>
</dbReference>
<feature type="transmembrane region" description="Helical" evidence="7">
    <location>
        <begin position="421"/>
        <end position="442"/>
    </location>
</feature>
<accession>A0A9Q8Z5Y5</accession>
<dbReference type="InterPro" id="IPR020846">
    <property type="entry name" value="MFS_dom"/>
</dbReference>